<name>I3SKW3_MEDTR</name>
<reference evidence="1" key="1">
    <citation type="submission" date="2012-05" db="EMBL/GenBank/DDBJ databases">
        <authorList>
            <person name="Krishnakumar V."/>
            <person name="Cheung F."/>
            <person name="Xiao Y."/>
            <person name="Chan A."/>
            <person name="Moskal W.A."/>
            <person name="Town C.D."/>
        </authorList>
    </citation>
    <scope>NUCLEOTIDE SEQUENCE</scope>
</reference>
<protein>
    <submittedName>
        <fullName evidence="1">Uncharacterized protein</fullName>
    </submittedName>
</protein>
<evidence type="ECO:0000313" key="1">
    <source>
        <dbReference type="EMBL" id="AFK40905.1"/>
    </source>
</evidence>
<accession>I3SKW3</accession>
<dbReference type="EMBL" id="BT141111">
    <property type="protein sequence ID" value="AFK40905.1"/>
    <property type="molecule type" value="mRNA"/>
</dbReference>
<dbReference type="AlphaFoldDB" id="I3SKW3"/>
<sequence>MTSLIELAPASNITNLSRPKAMPPCGGAPMSRASRRYPNLASACSIEMPTVSKTFCCMSRL</sequence>
<organism evidence="1">
    <name type="scientific">Medicago truncatula</name>
    <name type="common">Barrel medic</name>
    <name type="synonym">Medicago tribuloides</name>
    <dbReference type="NCBI Taxonomy" id="3880"/>
    <lineage>
        <taxon>Eukaryota</taxon>
        <taxon>Viridiplantae</taxon>
        <taxon>Streptophyta</taxon>
        <taxon>Embryophyta</taxon>
        <taxon>Tracheophyta</taxon>
        <taxon>Spermatophyta</taxon>
        <taxon>Magnoliopsida</taxon>
        <taxon>eudicotyledons</taxon>
        <taxon>Gunneridae</taxon>
        <taxon>Pentapetalae</taxon>
        <taxon>rosids</taxon>
        <taxon>fabids</taxon>
        <taxon>Fabales</taxon>
        <taxon>Fabaceae</taxon>
        <taxon>Papilionoideae</taxon>
        <taxon>50 kb inversion clade</taxon>
        <taxon>NPAAA clade</taxon>
        <taxon>Hologalegina</taxon>
        <taxon>IRL clade</taxon>
        <taxon>Trifolieae</taxon>
        <taxon>Medicago</taxon>
    </lineage>
</organism>
<proteinExistence type="evidence at transcript level"/>